<dbReference type="Gene3D" id="3.90.1150.10">
    <property type="entry name" value="Aspartate Aminotransferase, domain 1"/>
    <property type="match status" value="1"/>
</dbReference>
<sequence length="393" mass="42752">MLDLRAHFSRFLTAEPGRLHFAAHSHHPWPDATREAQARAWDDAARLQDGKWEEVLGPLTARCAAGVARHLGLPDPSTIAFAPNTHEFVRRILSALPTGRPPRVLTTDGEFHSFARQIARLEEDGLVRVTRVPSEPGGDCVARLAEAARAGFDLVWVSEVFFHSGYALTGLEALAEAAGEAVLVIDGYHAFMARPVDLSRLAGRAFYTSGGYKYAMAGEGACFLHCPPGWLPRPRDTGWYAAFGALAASDGRVGYAEDGRRFLGATFDPSGLYRLDAALRWVEEVGLTVGAIHAHAHALQERFCAGLAGSGLDPTSLAVPLSEPRRGNFLAFDIEDAGGWQARLEAARVITDRRGRRLRFGFGPYQTAEEVDGALERIRALQRPAPRQRIAGA</sequence>
<keyword evidence="4" id="KW-1185">Reference proteome</keyword>
<keyword evidence="1" id="KW-0663">Pyridoxal phosphate</keyword>
<keyword evidence="3" id="KW-0808">Transferase</keyword>
<evidence type="ECO:0000256" key="1">
    <source>
        <dbReference type="ARBA" id="ARBA00022898"/>
    </source>
</evidence>
<dbReference type="RefSeq" id="WP_140884889.1">
    <property type="nucleotide sequence ID" value="NZ_RCZP01000017.1"/>
</dbReference>
<keyword evidence="3" id="KW-0032">Aminotransferase</keyword>
<dbReference type="InterPro" id="IPR015422">
    <property type="entry name" value="PyrdxlP-dep_Trfase_small"/>
</dbReference>
<dbReference type="InterPro" id="IPR015424">
    <property type="entry name" value="PyrdxlP-dep_Trfase"/>
</dbReference>
<dbReference type="AlphaFoldDB" id="A0A502FV28"/>
<evidence type="ECO:0000313" key="4">
    <source>
        <dbReference type="Proteomes" id="UP000317078"/>
    </source>
</evidence>
<proteinExistence type="predicted"/>
<accession>A0A502FV28</accession>
<dbReference type="Proteomes" id="UP000317078">
    <property type="component" value="Unassembled WGS sequence"/>
</dbReference>
<evidence type="ECO:0000313" key="3">
    <source>
        <dbReference type="EMBL" id="TPG53408.1"/>
    </source>
</evidence>
<evidence type="ECO:0000259" key="2">
    <source>
        <dbReference type="Pfam" id="PF00266"/>
    </source>
</evidence>
<dbReference type="OrthoDB" id="5501089at2"/>
<organism evidence="3 4">
    <name type="scientific">Muricoccus nepalensis</name>
    <dbReference type="NCBI Taxonomy" id="1854500"/>
    <lineage>
        <taxon>Bacteria</taxon>
        <taxon>Pseudomonadati</taxon>
        <taxon>Pseudomonadota</taxon>
        <taxon>Alphaproteobacteria</taxon>
        <taxon>Acetobacterales</taxon>
        <taxon>Roseomonadaceae</taxon>
        <taxon>Muricoccus</taxon>
    </lineage>
</organism>
<protein>
    <submittedName>
        <fullName evidence="3">Aminotransferase class V-fold PLP-dependent enzyme</fullName>
    </submittedName>
</protein>
<dbReference type="InterPro" id="IPR015421">
    <property type="entry name" value="PyrdxlP-dep_Trfase_major"/>
</dbReference>
<dbReference type="EMBL" id="RCZP01000017">
    <property type="protein sequence ID" value="TPG53408.1"/>
    <property type="molecule type" value="Genomic_DNA"/>
</dbReference>
<dbReference type="Gene3D" id="3.40.640.10">
    <property type="entry name" value="Type I PLP-dependent aspartate aminotransferase-like (Major domain)"/>
    <property type="match status" value="1"/>
</dbReference>
<comment type="caution">
    <text evidence="3">The sequence shown here is derived from an EMBL/GenBank/DDBJ whole genome shotgun (WGS) entry which is preliminary data.</text>
</comment>
<dbReference type="InterPro" id="IPR000192">
    <property type="entry name" value="Aminotrans_V_dom"/>
</dbReference>
<dbReference type="SUPFAM" id="SSF53383">
    <property type="entry name" value="PLP-dependent transferases"/>
    <property type="match status" value="1"/>
</dbReference>
<reference evidence="3 4" key="1">
    <citation type="journal article" date="2019" name="Environ. Microbiol.">
        <title>Species interactions and distinct microbial communities in high Arctic permafrost affected cryosols are associated with the CH4 and CO2 gas fluxes.</title>
        <authorList>
            <person name="Altshuler I."/>
            <person name="Hamel J."/>
            <person name="Turney S."/>
            <person name="Magnuson E."/>
            <person name="Levesque R."/>
            <person name="Greer C."/>
            <person name="Whyte L.G."/>
        </authorList>
    </citation>
    <scope>NUCLEOTIDE SEQUENCE [LARGE SCALE GENOMIC DNA]</scope>
    <source>
        <strain evidence="3 4">S9.3B</strain>
    </source>
</reference>
<gene>
    <name evidence="3" type="ORF">EAH89_16825</name>
</gene>
<feature type="domain" description="Aminotransferase class V" evidence="2">
    <location>
        <begin position="65"/>
        <end position="336"/>
    </location>
</feature>
<dbReference type="Pfam" id="PF00266">
    <property type="entry name" value="Aminotran_5"/>
    <property type="match status" value="1"/>
</dbReference>
<name>A0A502FV28_9PROT</name>
<dbReference type="GO" id="GO:0008483">
    <property type="term" value="F:transaminase activity"/>
    <property type="evidence" value="ECO:0007669"/>
    <property type="project" value="UniProtKB-KW"/>
</dbReference>